<protein>
    <submittedName>
        <fullName evidence="1">Uncharacterized protein</fullName>
    </submittedName>
</protein>
<reference evidence="1 2" key="1">
    <citation type="submission" date="2014-10" db="EMBL/GenBank/DDBJ databases">
        <title>Genome sequence of Clostridium aceticum DSM 1496.</title>
        <authorList>
            <person name="Poehlein A."/>
            <person name="Schiel-Bengelsdorf B."/>
            <person name="Gottschalk G."/>
            <person name="Duerre P."/>
            <person name="Daniel R."/>
        </authorList>
    </citation>
    <scope>NUCLEOTIDE SEQUENCE [LARGE SCALE GENOMIC DNA]</scope>
    <source>
        <strain evidence="1 2">DSM 1496</strain>
    </source>
</reference>
<organism evidence="1 2">
    <name type="scientific">Clostridium aceticum</name>
    <dbReference type="NCBI Taxonomy" id="84022"/>
    <lineage>
        <taxon>Bacteria</taxon>
        <taxon>Bacillati</taxon>
        <taxon>Bacillota</taxon>
        <taxon>Clostridia</taxon>
        <taxon>Eubacteriales</taxon>
        <taxon>Clostridiaceae</taxon>
        <taxon>Clostridium</taxon>
    </lineage>
</organism>
<dbReference type="KEGG" id="cace:CACET_c12150"/>
<dbReference type="RefSeq" id="WP_044825382.1">
    <property type="nucleotide sequence ID" value="NZ_CP009687.1"/>
</dbReference>
<dbReference type="PATRIC" id="fig|84022.5.peg.848"/>
<name>A0A0D8I8Q7_9CLOT</name>
<dbReference type="OrthoDB" id="1927593at2"/>
<proteinExistence type="predicted"/>
<dbReference type="Proteomes" id="UP000035704">
    <property type="component" value="Chromosome"/>
</dbReference>
<dbReference type="STRING" id="84022.CACET_c12150"/>
<keyword evidence="2" id="KW-1185">Reference proteome</keyword>
<dbReference type="EMBL" id="CP009687">
    <property type="protein sequence ID" value="AKL94680.1"/>
    <property type="molecule type" value="Genomic_DNA"/>
</dbReference>
<evidence type="ECO:0000313" key="1">
    <source>
        <dbReference type="EMBL" id="AKL94680.1"/>
    </source>
</evidence>
<dbReference type="AlphaFoldDB" id="A0A0D8I8Q7"/>
<evidence type="ECO:0000313" key="2">
    <source>
        <dbReference type="Proteomes" id="UP000035704"/>
    </source>
</evidence>
<sequence>MNSFQLLFDIVHLKKNKELSLPQTQETFKAFVDAIFPRTHEESSGGLDLHTEEFLIWVLDHLLSLTIFKKNVNIPMANVTAEMLNIAAKQLIDKGENKKPVTPDIIQEKGVFAALAPSDRFRAISLLEELRLNLESLPIPFWNNSGVVLAITTVLTLLSTFGHYSEWCAYDSTKLETAENRIIQEFPATWKEVGYPGPSKGYRALRGYLLE</sequence>
<gene>
    <name evidence="1" type="ORF">CACET_c12150</name>
</gene>
<accession>A0A0D8I8Q7</accession>